<proteinExistence type="predicted"/>
<dbReference type="InParanoid" id="B0DAQ4"/>
<dbReference type="Proteomes" id="UP000001194">
    <property type="component" value="Unassembled WGS sequence"/>
</dbReference>
<dbReference type="HOGENOM" id="CLU_633214_0_0_1"/>
<evidence type="ECO:0000313" key="3">
    <source>
        <dbReference type="Proteomes" id="UP000001194"/>
    </source>
</evidence>
<dbReference type="EMBL" id="DS547102">
    <property type="protein sequence ID" value="EDR08252.1"/>
    <property type="molecule type" value="Genomic_DNA"/>
</dbReference>
<dbReference type="GeneID" id="6076715"/>
<name>B0DAQ4_LACBS</name>
<evidence type="ECO:0000256" key="1">
    <source>
        <dbReference type="SAM" id="MobiDB-lite"/>
    </source>
</evidence>
<dbReference type="KEGG" id="lbc:LACBIDRAFT_294386"/>
<accession>B0DAQ4</accession>
<dbReference type="AlphaFoldDB" id="B0DAQ4"/>
<organism evidence="3">
    <name type="scientific">Laccaria bicolor (strain S238N-H82 / ATCC MYA-4686)</name>
    <name type="common">Bicoloured deceiver</name>
    <name type="synonym">Laccaria laccata var. bicolor</name>
    <dbReference type="NCBI Taxonomy" id="486041"/>
    <lineage>
        <taxon>Eukaryota</taxon>
        <taxon>Fungi</taxon>
        <taxon>Dikarya</taxon>
        <taxon>Basidiomycota</taxon>
        <taxon>Agaricomycotina</taxon>
        <taxon>Agaricomycetes</taxon>
        <taxon>Agaricomycetidae</taxon>
        <taxon>Agaricales</taxon>
        <taxon>Agaricineae</taxon>
        <taxon>Hydnangiaceae</taxon>
        <taxon>Laccaria</taxon>
    </lineage>
</organism>
<protein>
    <submittedName>
        <fullName evidence="2">Predicted protein</fullName>
    </submittedName>
</protein>
<reference evidence="2 3" key="1">
    <citation type="journal article" date="2008" name="Nature">
        <title>The genome of Laccaria bicolor provides insights into mycorrhizal symbiosis.</title>
        <authorList>
            <person name="Martin F."/>
            <person name="Aerts A."/>
            <person name="Ahren D."/>
            <person name="Brun A."/>
            <person name="Danchin E.G.J."/>
            <person name="Duchaussoy F."/>
            <person name="Gibon J."/>
            <person name="Kohler A."/>
            <person name="Lindquist E."/>
            <person name="Pereda V."/>
            <person name="Salamov A."/>
            <person name="Shapiro H.J."/>
            <person name="Wuyts J."/>
            <person name="Blaudez D."/>
            <person name="Buee M."/>
            <person name="Brokstein P."/>
            <person name="Canbaeck B."/>
            <person name="Cohen D."/>
            <person name="Courty P.E."/>
            <person name="Coutinho P.M."/>
            <person name="Delaruelle C."/>
            <person name="Detter J.C."/>
            <person name="Deveau A."/>
            <person name="DiFazio S."/>
            <person name="Duplessis S."/>
            <person name="Fraissinet-Tachet L."/>
            <person name="Lucic E."/>
            <person name="Frey-Klett P."/>
            <person name="Fourrey C."/>
            <person name="Feussner I."/>
            <person name="Gay G."/>
            <person name="Grimwood J."/>
            <person name="Hoegger P.J."/>
            <person name="Jain P."/>
            <person name="Kilaru S."/>
            <person name="Labbe J."/>
            <person name="Lin Y.C."/>
            <person name="Legue V."/>
            <person name="Le Tacon F."/>
            <person name="Marmeisse R."/>
            <person name="Melayah D."/>
            <person name="Montanini B."/>
            <person name="Muratet M."/>
            <person name="Nehls U."/>
            <person name="Niculita-Hirzel H."/>
            <person name="Oudot-Le Secq M.P."/>
            <person name="Peter M."/>
            <person name="Quesneville H."/>
            <person name="Rajashekar B."/>
            <person name="Reich M."/>
            <person name="Rouhier N."/>
            <person name="Schmutz J."/>
            <person name="Yin T."/>
            <person name="Chalot M."/>
            <person name="Henrissat B."/>
            <person name="Kuees U."/>
            <person name="Lucas S."/>
            <person name="Van de Peer Y."/>
            <person name="Podila G.K."/>
            <person name="Polle A."/>
            <person name="Pukkila P.J."/>
            <person name="Richardson P.M."/>
            <person name="Rouze P."/>
            <person name="Sanders I.R."/>
            <person name="Stajich J.E."/>
            <person name="Tunlid A."/>
            <person name="Tuskan G."/>
            <person name="Grigoriev I.V."/>
        </authorList>
    </citation>
    <scope>NUCLEOTIDE SEQUENCE [LARGE SCALE GENOMIC DNA]</scope>
    <source>
        <strain evidence="3">S238N-H82 / ATCC MYA-4686</strain>
    </source>
</reference>
<feature type="region of interest" description="Disordered" evidence="1">
    <location>
        <begin position="29"/>
        <end position="108"/>
    </location>
</feature>
<feature type="compositionally biased region" description="Polar residues" evidence="1">
    <location>
        <begin position="88"/>
        <end position="101"/>
    </location>
</feature>
<evidence type="ECO:0000313" key="2">
    <source>
        <dbReference type="EMBL" id="EDR08252.1"/>
    </source>
</evidence>
<sequence>MAHLQRRSGSSAFQVSSYPHRNYYLPSYPAPAYPTPSHPPSEPCYPISIPSPPLQFSSRPYKNDPPRSPSLTPNFAPNDITDDLCALTDQSDSPRTTSSPPCSVKVEPEEPDGCFIMERPSLGGPFVMHKCAPPTEVPLRATHASRAMLKMMTVFRLNPFAMHSGKGRSVVSPTWHGGEARPLDEEPIEFVFQVDLEDVDSINASPLSNTNKQVRFFSPEFQLYRDELKNQDRPKYPSEDTSVDWEELEYPAEEHLPSANLTGSYLRHQTRLHNSVSHPYLRKSQTHDQNQTSHTQYTNFSVSASNSYLDLHRMPPPILDGRTRSGIWDSCFGGAERAGYAPRRNNFADPSSDSDSPVCEAVDLPSDLVQDHIHPSGIAMNGTAKWAFPDVIVCSSVQPQLLGPLLIITSRFLRVPVHLIYCIAPWESQPSLV</sequence>
<feature type="compositionally biased region" description="Pro residues" evidence="1">
    <location>
        <begin position="29"/>
        <end position="53"/>
    </location>
</feature>
<gene>
    <name evidence="2" type="ORF">LACBIDRAFT_294386</name>
</gene>
<dbReference type="OrthoDB" id="3270670at2759"/>
<dbReference type="RefSeq" id="XP_001881322.1">
    <property type="nucleotide sequence ID" value="XM_001881287.1"/>
</dbReference>
<keyword evidence="3" id="KW-1185">Reference proteome</keyword>